<dbReference type="GO" id="GO:0031992">
    <property type="term" value="F:energy transducer activity"/>
    <property type="evidence" value="ECO:0007669"/>
    <property type="project" value="TreeGrafter"/>
</dbReference>
<keyword evidence="14" id="KW-1185">Reference proteome</keyword>
<feature type="compositionally biased region" description="Basic and acidic residues" evidence="10">
    <location>
        <begin position="126"/>
        <end position="141"/>
    </location>
</feature>
<evidence type="ECO:0000259" key="12">
    <source>
        <dbReference type="PROSITE" id="PS52015"/>
    </source>
</evidence>
<feature type="domain" description="TonB C-terminal" evidence="12">
    <location>
        <begin position="267"/>
        <end position="357"/>
    </location>
</feature>
<evidence type="ECO:0000256" key="2">
    <source>
        <dbReference type="ARBA" id="ARBA00006555"/>
    </source>
</evidence>
<dbReference type="InterPro" id="IPR037682">
    <property type="entry name" value="TonB_C"/>
</dbReference>
<gene>
    <name evidence="13" type="ORF">SAMN06265827_11152</name>
</gene>
<keyword evidence="4" id="KW-1003">Cell membrane</keyword>
<feature type="compositionally biased region" description="Basic and acidic residues" evidence="10">
    <location>
        <begin position="150"/>
        <end position="170"/>
    </location>
</feature>
<evidence type="ECO:0000256" key="1">
    <source>
        <dbReference type="ARBA" id="ARBA00004383"/>
    </source>
</evidence>
<reference evidence="14" key="1">
    <citation type="submission" date="2017-09" db="EMBL/GenBank/DDBJ databases">
        <authorList>
            <person name="Varghese N."/>
            <person name="Submissions S."/>
        </authorList>
    </citation>
    <scope>NUCLEOTIDE SEQUENCE [LARGE SCALE GENOMIC DNA]</scope>
    <source>
        <strain evidence="14">MSL47</strain>
    </source>
</reference>
<feature type="compositionally biased region" description="Basic and acidic residues" evidence="10">
    <location>
        <begin position="216"/>
        <end position="241"/>
    </location>
</feature>
<keyword evidence="5" id="KW-0997">Cell inner membrane</keyword>
<dbReference type="PROSITE" id="PS52015">
    <property type="entry name" value="TONB_CTD"/>
    <property type="match status" value="1"/>
</dbReference>
<evidence type="ECO:0000256" key="3">
    <source>
        <dbReference type="ARBA" id="ARBA00022448"/>
    </source>
</evidence>
<sequence length="357" mass="41006">MKLLNRLNKGNGLLKVGFVVSIIVHLLLGYLVNKLYFGELAYVEGKNLRRESPVIEVAIYSEVNQKKAISKANLGEEPQLNREVIKRKSDLKKKVEIKDKEVIKEDSLKEVSKIFKKERVQQNIQKKEKVEEAKAETKPNKNLENNIEALKTEGKVESKLKDTKKLERKTNPSKNISENEVIEKATKVEGDSSMEESKEKVEIEDKKEILEDREVKKNKSKKEELVNKRREANNSDKREDNTEVINNKEVNNNDKAIVDLTDKKADKGISAPTISKYKRPTYPKSLRRRGIEGRVLLKVLIDDKGIVAEIHLAKPSGYLDFDLAARKAVKSWEFSPTRQDNVEVYSWVLIPISFRLD</sequence>
<dbReference type="NCBIfam" id="TIGR01352">
    <property type="entry name" value="tonB_Cterm"/>
    <property type="match status" value="1"/>
</dbReference>
<dbReference type="RefSeq" id="WP_172431880.1">
    <property type="nucleotide sequence ID" value="NZ_OBDZ01000011.1"/>
</dbReference>
<accession>A0A285GVW4</accession>
<evidence type="ECO:0000256" key="7">
    <source>
        <dbReference type="ARBA" id="ARBA00022927"/>
    </source>
</evidence>
<evidence type="ECO:0000256" key="10">
    <source>
        <dbReference type="SAM" id="MobiDB-lite"/>
    </source>
</evidence>
<dbReference type="GO" id="GO:0015031">
    <property type="term" value="P:protein transport"/>
    <property type="evidence" value="ECO:0007669"/>
    <property type="project" value="UniProtKB-KW"/>
</dbReference>
<keyword evidence="9 11" id="KW-0472">Membrane</keyword>
<dbReference type="Proteomes" id="UP000219573">
    <property type="component" value="Unassembled WGS sequence"/>
</dbReference>
<dbReference type="InterPro" id="IPR051045">
    <property type="entry name" value="TonB-dependent_transducer"/>
</dbReference>
<evidence type="ECO:0000313" key="14">
    <source>
        <dbReference type="Proteomes" id="UP000219573"/>
    </source>
</evidence>
<evidence type="ECO:0000256" key="11">
    <source>
        <dbReference type="SAM" id="Phobius"/>
    </source>
</evidence>
<feature type="region of interest" description="Disordered" evidence="10">
    <location>
        <begin position="126"/>
        <end position="203"/>
    </location>
</feature>
<organism evidence="13 14">
    <name type="scientific">Orenia metallireducens</name>
    <dbReference type="NCBI Taxonomy" id="1413210"/>
    <lineage>
        <taxon>Bacteria</taxon>
        <taxon>Bacillati</taxon>
        <taxon>Bacillota</taxon>
        <taxon>Clostridia</taxon>
        <taxon>Halanaerobiales</taxon>
        <taxon>Halobacteroidaceae</taxon>
        <taxon>Orenia</taxon>
    </lineage>
</organism>
<evidence type="ECO:0000313" key="13">
    <source>
        <dbReference type="EMBL" id="SNY27598.1"/>
    </source>
</evidence>
<evidence type="ECO:0000256" key="8">
    <source>
        <dbReference type="ARBA" id="ARBA00022989"/>
    </source>
</evidence>
<keyword evidence="7" id="KW-0653">Protein transport</keyword>
<dbReference type="AlphaFoldDB" id="A0A285GVW4"/>
<name>A0A285GVW4_9FIRM</name>
<dbReference type="Gene3D" id="3.30.1150.10">
    <property type="match status" value="1"/>
</dbReference>
<comment type="similarity">
    <text evidence="2">Belongs to the TonB family.</text>
</comment>
<feature type="transmembrane region" description="Helical" evidence="11">
    <location>
        <begin position="12"/>
        <end position="32"/>
    </location>
</feature>
<dbReference type="GO" id="GO:0098797">
    <property type="term" value="C:plasma membrane protein complex"/>
    <property type="evidence" value="ECO:0007669"/>
    <property type="project" value="TreeGrafter"/>
</dbReference>
<evidence type="ECO:0000256" key="6">
    <source>
        <dbReference type="ARBA" id="ARBA00022692"/>
    </source>
</evidence>
<keyword evidence="3" id="KW-0813">Transport</keyword>
<evidence type="ECO:0000256" key="5">
    <source>
        <dbReference type="ARBA" id="ARBA00022519"/>
    </source>
</evidence>
<evidence type="ECO:0000256" key="9">
    <source>
        <dbReference type="ARBA" id="ARBA00023136"/>
    </source>
</evidence>
<feature type="region of interest" description="Disordered" evidence="10">
    <location>
        <begin position="216"/>
        <end position="248"/>
    </location>
</feature>
<protein>
    <submittedName>
        <fullName evidence="13">TonB family C-terminal domain-containing protein</fullName>
    </submittedName>
</protein>
<dbReference type="Pfam" id="PF03544">
    <property type="entry name" value="TonB_C"/>
    <property type="match status" value="1"/>
</dbReference>
<dbReference type="PANTHER" id="PTHR33446:SF2">
    <property type="entry name" value="PROTEIN TONB"/>
    <property type="match status" value="1"/>
</dbReference>
<evidence type="ECO:0000256" key="4">
    <source>
        <dbReference type="ARBA" id="ARBA00022475"/>
    </source>
</evidence>
<dbReference type="SUPFAM" id="SSF74653">
    <property type="entry name" value="TolA/TonB C-terminal domain"/>
    <property type="match status" value="1"/>
</dbReference>
<dbReference type="PANTHER" id="PTHR33446">
    <property type="entry name" value="PROTEIN TONB-RELATED"/>
    <property type="match status" value="1"/>
</dbReference>
<dbReference type="GO" id="GO:0055085">
    <property type="term" value="P:transmembrane transport"/>
    <property type="evidence" value="ECO:0007669"/>
    <property type="project" value="InterPro"/>
</dbReference>
<keyword evidence="8 11" id="KW-1133">Transmembrane helix</keyword>
<dbReference type="EMBL" id="OBDZ01000011">
    <property type="protein sequence ID" value="SNY27598.1"/>
    <property type="molecule type" value="Genomic_DNA"/>
</dbReference>
<feature type="compositionally biased region" description="Basic and acidic residues" evidence="10">
    <location>
        <begin position="181"/>
        <end position="203"/>
    </location>
</feature>
<proteinExistence type="inferred from homology"/>
<dbReference type="InterPro" id="IPR006260">
    <property type="entry name" value="TonB/TolA_C"/>
</dbReference>
<keyword evidence="6 11" id="KW-0812">Transmembrane</keyword>
<comment type="subcellular location">
    <subcellularLocation>
        <location evidence="1">Cell inner membrane</location>
        <topology evidence="1">Single-pass membrane protein</topology>
        <orientation evidence="1">Periplasmic side</orientation>
    </subcellularLocation>
</comment>